<dbReference type="EMBL" id="DVNE01000007">
    <property type="protein sequence ID" value="HIU61152.1"/>
    <property type="molecule type" value="Genomic_DNA"/>
</dbReference>
<evidence type="ECO:0000256" key="1">
    <source>
        <dbReference type="SAM" id="Phobius"/>
    </source>
</evidence>
<evidence type="ECO:0000313" key="2">
    <source>
        <dbReference type="EMBL" id="HIU61152.1"/>
    </source>
</evidence>
<sequence length="170" mass="17637">MSVIIKIKSFFAGNAPSVRAIVAGALSAAGIVFAIAAVCLYSATGVTDFNPELDAGAIAWAAVGAVLGLAGLLVGLIPLRYSHLAVKPLRYVAFLTIFYAFIEFMGSQATYIANVFVAIDGNSFTAGFIFTLLFYVLSFGLMLAAGCLSFSGPVQKDSATIISGEVSSDE</sequence>
<dbReference type="Proteomes" id="UP000824110">
    <property type="component" value="Unassembled WGS sequence"/>
</dbReference>
<feature type="transmembrane region" description="Helical" evidence="1">
    <location>
        <begin position="124"/>
        <end position="148"/>
    </location>
</feature>
<comment type="caution">
    <text evidence="2">The sequence shown here is derived from an EMBL/GenBank/DDBJ whole genome shotgun (WGS) entry which is preliminary data.</text>
</comment>
<reference evidence="2" key="1">
    <citation type="submission" date="2020-10" db="EMBL/GenBank/DDBJ databases">
        <authorList>
            <person name="Gilroy R."/>
        </authorList>
    </citation>
    <scope>NUCLEOTIDE SEQUENCE</scope>
    <source>
        <strain evidence="2">CHK195-12923</strain>
    </source>
</reference>
<proteinExistence type="predicted"/>
<protein>
    <submittedName>
        <fullName evidence="2">Uncharacterized protein</fullName>
    </submittedName>
</protein>
<keyword evidence="1" id="KW-0812">Transmembrane</keyword>
<keyword evidence="1" id="KW-0472">Membrane</keyword>
<organism evidence="2 3">
    <name type="scientific">Candidatus Coproplasma excrementigallinarum</name>
    <dbReference type="NCBI Taxonomy" id="2840747"/>
    <lineage>
        <taxon>Bacteria</taxon>
        <taxon>Bacillati</taxon>
        <taxon>Bacillota</taxon>
        <taxon>Clostridia</taxon>
        <taxon>Eubacteriales</taxon>
        <taxon>Candidatus Coproplasma</taxon>
    </lineage>
</organism>
<feature type="transmembrane region" description="Helical" evidence="1">
    <location>
        <begin position="21"/>
        <end position="43"/>
    </location>
</feature>
<reference evidence="2" key="2">
    <citation type="journal article" date="2021" name="PeerJ">
        <title>Extensive microbial diversity within the chicken gut microbiome revealed by metagenomics and culture.</title>
        <authorList>
            <person name="Gilroy R."/>
            <person name="Ravi A."/>
            <person name="Getino M."/>
            <person name="Pursley I."/>
            <person name="Horton D.L."/>
            <person name="Alikhan N.F."/>
            <person name="Baker D."/>
            <person name="Gharbi K."/>
            <person name="Hall N."/>
            <person name="Watson M."/>
            <person name="Adriaenssens E.M."/>
            <person name="Foster-Nyarko E."/>
            <person name="Jarju S."/>
            <person name="Secka A."/>
            <person name="Antonio M."/>
            <person name="Oren A."/>
            <person name="Chaudhuri R.R."/>
            <person name="La Ragione R."/>
            <person name="Hildebrand F."/>
            <person name="Pallen M.J."/>
        </authorList>
    </citation>
    <scope>NUCLEOTIDE SEQUENCE</scope>
    <source>
        <strain evidence="2">CHK195-12923</strain>
    </source>
</reference>
<gene>
    <name evidence="2" type="ORF">IAB69_00685</name>
</gene>
<feature type="transmembrane region" description="Helical" evidence="1">
    <location>
        <begin position="91"/>
        <end position="112"/>
    </location>
</feature>
<accession>A0A9D1MJB1</accession>
<keyword evidence="1" id="KW-1133">Transmembrane helix</keyword>
<feature type="transmembrane region" description="Helical" evidence="1">
    <location>
        <begin position="55"/>
        <end position="79"/>
    </location>
</feature>
<dbReference type="AlphaFoldDB" id="A0A9D1MJB1"/>
<evidence type="ECO:0000313" key="3">
    <source>
        <dbReference type="Proteomes" id="UP000824110"/>
    </source>
</evidence>
<name>A0A9D1MJB1_9FIRM</name>